<keyword evidence="2" id="KW-1185">Reference proteome</keyword>
<evidence type="ECO:0000313" key="2">
    <source>
        <dbReference type="Proteomes" id="UP000827889"/>
    </source>
</evidence>
<dbReference type="OrthoDB" id="10572298at2759"/>
<feature type="region of interest" description="Disordered" evidence="1">
    <location>
        <begin position="1"/>
        <end position="35"/>
    </location>
</feature>
<dbReference type="KEGG" id="rarg:115750993"/>
<gene>
    <name evidence="3" type="primary">LOC115750993</name>
</gene>
<feature type="compositionally biased region" description="Basic residues" evidence="1">
    <location>
        <begin position="12"/>
        <end position="35"/>
    </location>
</feature>
<name>A0A8B8QBL7_9MYRT</name>
<proteinExistence type="predicted"/>
<dbReference type="GeneID" id="115750993"/>
<protein>
    <submittedName>
        <fullName evidence="3">Uncharacterized protein LOC115750993</fullName>
    </submittedName>
</protein>
<organism evidence="2 3">
    <name type="scientific">Rhodamnia argentea</name>
    <dbReference type="NCBI Taxonomy" id="178133"/>
    <lineage>
        <taxon>Eukaryota</taxon>
        <taxon>Viridiplantae</taxon>
        <taxon>Streptophyta</taxon>
        <taxon>Embryophyta</taxon>
        <taxon>Tracheophyta</taxon>
        <taxon>Spermatophyta</taxon>
        <taxon>Magnoliopsida</taxon>
        <taxon>eudicotyledons</taxon>
        <taxon>Gunneridae</taxon>
        <taxon>Pentapetalae</taxon>
        <taxon>rosids</taxon>
        <taxon>malvids</taxon>
        <taxon>Myrtales</taxon>
        <taxon>Myrtaceae</taxon>
        <taxon>Myrtoideae</taxon>
        <taxon>Myrteae</taxon>
        <taxon>Australasian group</taxon>
        <taxon>Rhodamnia</taxon>
    </lineage>
</organism>
<dbReference type="RefSeq" id="XP_030544500.1">
    <property type="nucleotide sequence ID" value="XM_030688640.1"/>
</dbReference>
<dbReference type="AlphaFoldDB" id="A0A8B8QBL7"/>
<evidence type="ECO:0000313" key="3">
    <source>
        <dbReference type="RefSeq" id="XP_030544500.1"/>
    </source>
</evidence>
<evidence type="ECO:0000256" key="1">
    <source>
        <dbReference type="SAM" id="MobiDB-lite"/>
    </source>
</evidence>
<sequence length="245" mass="27115">MGSPIIDGSRTAKPKLHAIGKKQKERVKKKKGGGYAHRVRVAPTATPQLLSSNTVLPAESRSRRPRALFAGLANPLADEVTEICKNPKADLELRFAGASSVSNGKPANVFEAVDHRSSALLGGSSNSCSRLRFDWLQRSNLREERLTEELGHLLVTAKEVYSSRMIHLGENPKDVLLDIWGKNFSHMFSYIIPSDYAQSRCSYFVQSTLDFQVSFVLGRWLMSGWCIGSNLSGVILFYLCNQPSS</sequence>
<dbReference type="Proteomes" id="UP000827889">
    <property type="component" value="Chromosome 4"/>
</dbReference>
<reference evidence="3" key="1">
    <citation type="submission" date="2025-08" db="UniProtKB">
        <authorList>
            <consortium name="RefSeq"/>
        </authorList>
    </citation>
    <scope>IDENTIFICATION</scope>
    <source>
        <tissue evidence="3">Leaf</tissue>
    </source>
</reference>
<accession>A0A8B8QBL7</accession>